<accession>A0ABS5G866</accession>
<dbReference type="SUPFAM" id="SSF52058">
    <property type="entry name" value="L domain-like"/>
    <property type="match status" value="1"/>
</dbReference>
<organism evidence="1 2">
    <name type="scientific">Bradyrhizobium denitrificans</name>
    <dbReference type="NCBI Taxonomy" id="2734912"/>
    <lineage>
        <taxon>Bacteria</taxon>
        <taxon>Pseudomonadati</taxon>
        <taxon>Pseudomonadota</taxon>
        <taxon>Alphaproteobacteria</taxon>
        <taxon>Hyphomicrobiales</taxon>
        <taxon>Nitrobacteraceae</taxon>
        <taxon>Bradyrhizobium</taxon>
    </lineage>
</organism>
<protein>
    <submittedName>
        <fullName evidence="1">Leucine-rich repeat domain-containing protein</fullName>
    </submittedName>
</protein>
<comment type="caution">
    <text evidence="1">The sequence shown here is derived from an EMBL/GenBank/DDBJ whole genome shotgun (WGS) entry which is preliminary data.</text>
</comment>
<proteinExistence type="predicted"/>
<reference evidence="2" key="1">
    <citation type="journal article" date="2021" name="ISME J.">
        <title>Evolutionary origin and ecological implication of a unique nif island in free-living Bradyrhizobium lineages.</title>
        <authorList>
            <person name="Tao J."/>
        </authorList>
    </citation>
    <scope>NUCLEOTIDE SEQUENCE [LARGE SCALE GENOMIC DNA]</scope>
    <source>
        <strain evidence="2">SZCCT0094</strain>
    </source>
</reference>
<dbReference type="Proteomes" id="UP001314635">
    <property type="component" value="Unassembled WGS sequence"/>
</dbReference>
<dbReference type="InterPro" id="IPR032675">
    <property type="entry name" value="LRR_dom_sf"/>
</dbReference>
<dbReference type="Gene3D" id="3.80.10.10">
    <property type="entry name" value="Ribonuclease Inhibitor"/>
    <property type="match status" value="1"/>
</dbReference>
<evidence type="ECO:0000313" key="2">
    <source>
        <dbReference type="Proteomes" id="UP001314635"/>
    </source>
</evidence>
<gene>
    <name evidence="1" type="ORF">JQ619_17300</name>
</gene>
<dbReference type="RefSeq" id="WP_172238479.1">
    <property type="nucleotide sequence ID" value="NZ_JABFDP010000019.1"/>
</dbReference>
<name>A0ABS5G866_9BRAD</name>
<dbReference type="EMBL" id="JAFCLK010000015">
    <property type="protein sequence ID" value="MBR1137527.1"/>
    <property type="molecule type" value="Genomic_DNA"/>
</dbReference>
<keyword evidence="2" id="KW-1185">Reference proteome</keyword>
<sequence length="114" mass="12646">MSPRVIASASEAIQNPLSGETVWAASLLRSQRQGERVVGTAACWINPLESGTADSRLRELYRRTNSLPHLPEEIGSMAELRQIDLRGTPLAALPETLIELPRLEKLDLRWVTCV</sequence>
<evidence type="ECO:0000313" key="1">
    <source>
        <dbReference type="EMBL" id="MBR1137527.1"/>
    </source>
</evidence>